<evidence type="ECO:0000313" key="3">
    <source>
        <dbReference type="Proteomes" id="UP001210231"/>
    </source>
</evidence>
<proteinExistence type="predicted"/>
<dbReference type="PANTHER" id="PTHR43174:SF3">
    <property type="entry name" value="UDP-N-ACETYLGLUCOSAMINE 2-EPIMERASE"/>
    <property type="match status" value="1"/>
</dbReference>
<dbReference type="Proteomes" id="UP001210231">
    <property type="component" value="Unassembled WGS sequence"/>
</dbReference>
<dbReference type="InterPro" id="IPR003331">
    <property type="entry name" value="UDP_GlcNAc_Epimerase_2_dom"/>
</dbReference>
<keyword evidence="3" id="KW-1185">Reference proteome</keyword>
<feature type="domain" description="UDP-N-acetylglucosamine 2-epimerase" evidence="1">
    <location>
        <begin position="25"/>
        <end position="358"/>
    </location>
</feature>
<evidence type="ECO:0000313" key="2">
    <source>
        <dbReference type="EMBL" id="MDA3614365.1"/>
    </source>
</evidence>
<dbReference type="RefSeq" id="WP_407030693.1">
    <property type="nucleotide sequence ID" value="NZ_JAQGEF010000005.1"/>
</dbReference>
<evidence type="ECO:0000259" key="1">
    <source>
        <dbReference type="Pfam" id="PF02350"/>
    </source>
</evidence>
<organism evidence="2 3">
    <name type="scientific">Polluticaenibacter yanchengensis</name>
    <dbReference type="NCBI Taxonomy" id="3014562"/>
    <lineage>
        <taxon>Bacteria</taxon>
        <taxon>Pseudomonadati</taxon>
        <taxon>Bacteroidota</taxon>
        <taxon>Chitinophagia</taxon>
        <taxon>Chitinophagales</taxon>
        <taxon>Chitinophagaceae</taxon>
        <taxon>Polluticaenibacter</taxon>
    </lineage>
</organism>
<accession>A0ABT4UHP4</accession>
<dbReference type="Pfam" id="PF02350">
    <property type="entry name" value="Epimerase_2"/>
    <property type="match status" value="1"/>
</dbReference>
<dbReference type="GO" id="GO:0016798">
    <property type="term" value="F:hydrolase activity, acting on glycosyl bonds"/>
    <property type="evidence" value="ECO:0007669"/>
    <property type="project" value="UniProtKB-KW"/>
</dbReference>
<dbReference type="InterPro" id="IPR029767">
    <property type="entry name" value="WecB-like"/>
</dbReference>
<dbReference type="EMBL" id="JAQGEF010000005">
    <property type="protein sequence ID" value="MDA3614365.1"/>
    <property type="molecule type" value="Genomic_DNA"/>
</dbReference>
<comment type="caution">
    <text evidence="2">The sequence shown here is derived from an EMBL/GenBank/DDBJ whole genome shotgun (WGS) entry which is preliminary data.</text>
</comment>
<protein>
    <submittedName>
        <fullName evidence="2">UDP-N-acetylglucosamine 2-epimerase</fullName>
        <ecNumber evidence="2">3.2.1.183</ecNumber>
    </submittedName>
</protein>
<dbReference type="NCBIfam" id="TIGR03568">
    <property type="entry name" value="NeuC_NnaA"/>
    <property type="match status" value="1"/>
</dbReference>
<dbReference type="EC" id="3.2.1.183" evidence="2"/>
<sequence>MKKILFLTGTRADFGKLKPLINIVRDSEDFDFVIFGTGMHMLSKYGTTINELKNSGYTPYLFTFINQMEGDPMEVVLSKTISGLSSYINENQVDMIVIHGDRIETLAGAITGALRNILVAHIEGGEVSGTIDDLIRHSTSKLSHLHFIANDNAKQRLLQLGELESSIFNIGSPDIDIMYSKDLPTLEMAIERYELPFDEFAIAILHPVTTETDKQYEHAKTFVKALKDSGQNYIVVQPNNDMGAEYIFRSFEEDLKDIPNIKIFPSIRFEYFLSLLKHAQFLIGNSSSGIHEAPAYGVPTINIGSRQLNRFHYESIINVPFEVEKILEAIKVVLEVKSYPKTNFYGDGTSAQQFIDTLRMNAVWDTPKQKVFQDLFVKHPAST</sequence>
<dbReference type="Gene3D" id="3.40.50.2000">
    <property type="entry name" value="Glycogen Phosphorylase B"/>
    <property type="match status" value="2"/>
</dbReference>
<dbReference type="SUPFAM" id="SSF53756">
    <property type="entry name" value="UDP-Glycosyltransferase/glycogen phosphorylase"/>
    <property type="match status" value="1"/>
</dbReference>
<keyword evidence="2" id="KW-0326">Glycosidase</keyword>
<reference evidence="2 3" key="1">
    <citation type="submission" date="2022-12" db="EMBL/GenBank/DDBJ databases">
        <title>Chitinophagaceae gen. sp. nov., a new member of the family Chitinophagaceae, isolated from soil in a chemical factory.</title>
        <authorList>
            <person name="Ke Z."/>
        </authorList>
    </citation>
    <scope>NUCLEOTIDE SEQUENCE [LARGE SCALE GENOMIC DNA]</scope>
    <source>
        <strain evidence="2 3">LY-5</strain>
    </source>
</reference>
<name>A0ABT4UHP4_9BACT</name>
<keyword evidence="2" id="KW-0378">Hydrolase</keyword>
<dbReference type="InterPro" id="IPR020004">
    <property type="entry name" value="UDP-GlcNAc_Epase"/>
</dbReference>
<dbReference type="PANTHER" id="PTHR43174">
    <property type="entry name" value="UDP-N-ACETYLGLUCOSAMINE 2-EPIMERASE"/>
    <property type="match status" value="1"/>
</dbReference>
<gene>
    <name evidence="2" type="primary">neuC</name>
    <name evidence="2" type="ORF">O3P16_06065</name>
</gene>